<dbReference type="EMBL" id="CAFBPX010000083">
    <property type="protein sequence ID" value="CAB5033473.1"/>
    <property type="molecule type" value="Genomic_DNA"/>
</dbReference>
<gene>
    <name evidence="1" type="ORF">UFOPK3522_01315</name>
    <name evidence="2" type="ORF">UFOPK4175_00585</name>
</gene>
<reference evidence="1" key="1">
    <citation type="submission" date="2020-05" db="EMBL/GenBank/DDBJ databases">
        <authorList>
            <person name="Chiriac C."/>
            <person name="Salcher M."/>
            <person name="Ghai R."/>
            <person name="Kavagutti S V."/>
        </authorList>
    </citation>
    <scope>NUCLEOTIDE SEQUENCE</scope>
</reference>
<sequence>MSEQQTDIKISSPAASEVETAAVVAALRRFLDDNAPAPATDGQQQPAWLAAALSEGVQRQPQLPVGWAESRA</sequence>
<dbReference type="EMBL" id="CAESAO010000134">
    <property type="protein sequence ID" value="CAB4346272.1"/>
    <property type="molecule type" value="Genomic_DNA"/>
</dbReference>
<proteinExistence type="predicted"/>
<name>A0A6J5ZY13_9ZZZZ</name>
<evidence type="ECO:0000313" key="1">
    <source>
        <dbReference type="EMBL" id="CAB4346272.1"/>
    </source>
</evidence>
<organism evidence="1">
    <name type="scientific">freshwater metagenome</name>
    <dbReference type="NCBI Taxonomy" id="449393"/>
    <lineage>
        <taxon>unclassified sequences</taxon>
        <taxon>metagenomes</taxon>
        <taxon>ecological metagenomes</taxon>
    </lineage>
</organism>
<protein>
    <submittedName>
        <fullName evidence="1">Unannotated protein</fullName>
    </submittedName>
</protein>
<dbReference type="AlphaFoldDB" id="A0A6J5ZY13"/>
<evidence type="ECO:0000313" key="2">
    <source>
        <dbReference type="EMBL" id="CAB5033473.1"/>
    </source>
</evidence>
<accession>A0A6J5ZY13</accession>